<comment type="similarity">
    <text evidence="1">Belongs to the cyclin family.</text>
</comment>
<evidence type="ECO:0000313" key="5">
    <source>
        <dbReference type="Proteomes" id="UP000790833"/>
    </source>
</evidence>
<evidence type="ECO:0000259" key="3">
    <source>
        <dbReference type="SMART" id="SM00385"/>
    </source>
</evidence>
<dbReference type="Pfam" id="PF00134">
    <property type="entry name" value="Cyclin_N"/>
    <property type="match status" value="1"/>
</dbReference>
<reference evidence="4" key="1">
    <citation type="submission" date="2021-03" db="EMBL/GenBank/DDBJ databases">
        <authorList>
            <person name="Palmer J.M."/>
        </authorList>
    </citation>
    <scope>NUCLEOTIDE SEQUENCE</scope>
    <source>
        <strain evidence="4">ARV_011</strain>
    </source>
</reference>
<dbReference type="SMART" id="SM00385">
    <property type="entry name" value="CYCLIN"/>
    <property type="match status" value="1"/>
</dbReference>
<dbReference type="RefSeq" id="XP_043048248.1">
    <property type="nucleotide sequence ID" value="XM_043192276.1"/>
</dbReference>
<evidence type="ECO:0000313" key="4">
    <source>
        <dbReference type="EMBL" id="KAG7192698.1"/>
    </source>
</evidence>
<keyword evidence="5" id="KW-1185">Reference proteome</keyword>
<sequence>MKRGFESIDNEIDRSNNDISNGNSQPQTSWIFLEECFLIKSPSRKAMNLEQDLKTREAIHDFIIKLGTQLRVDGRTILAATIYLNRFYMRLPITSSKYFVASAAMSISCKLNDTYRPPEKIALVACTIKNPRITVDTQSEIYWQWRDQLLFREELMLKNLNFDLDIELPYEIRNEIVEKETEEIENKKRDDDEEKSTFDKNEVDILKQTVSLTEMLSSLPIFVAYNMRQVFGCCLIIVLHEGSKKFKWDIQLPSDYLKYKVDVDVEGCFKCFSYIHVLLKHCLSKHPQLLSHKPLIKRIPQLSREEFFKYANV</sequence>
<dbReference type="GO" id="GO:0016538">
    <property type="term" value="F:cyclin-dependent protein serine/threonine kinase regulator activity"/>
    <property type="evidence" value="ECO:0007669"/>
    <property type="project" value="InterPro"/>
</dbReference>
<dbReference type="EMBL" id="JAHMUF010000016">
    <property type="protein sequence ID" value="KAG7192698.1"/>
    <property type="molecule type" value="Genomic_DNA"/>
</dbReference>
<feature type="region of interest" description="Disordered" evidence="2">
    <location>
        <begin position="1"/>
        <end position="23"/>
    </location>
</feature>
<gene>
    <name evidence="4" type="ORF">KQ657_001479</name>
</gene>
<protein>
    <recommendedName>
        <fullName evidence="3">Cyclin-like domain-containing protein</fullName>
    </recommendedName>
</protein>
<dbReference type="InterPro" id="IPR043198">
    <property type="entry name" value="Cyclin/Ssn8"/>
</dbReference>
<proteinExistence type="inferred from homology"/>
<dbReference type="Gene3D" id="1.10.472.10">
    <property type="entry name" value="Cyclin-like"/>
    <property type="match status" value="1"/>
</dbReference>
<dbReference type="InterPro" id="IPR013763">
    <property type="entry name" value="Cyclin-like_dom"/>
</dbReference>
<accession>A0A9P7V7B3</accession>
<comment type="caution">
    <text evidence="4">The sequence shown here is derived from an EMBL/GenBank/DDBJ whole genome shotgun (WGS) entry which is preliminary data.</text>
</comment>
<dbReference type="InterPro" id="IPR036915">
    <property type="entry name" value="Cyclin-like_sf"/>
</dbReference>
<dbReference type="OrthoDB" id="25002at2759"/>
<evidence type="ECO:0000256" key="1">
    <source>
        <dbReference type="RuleBase" id="RU000383"/>
    </source>
</evidence>
<dbReference type="InterPro" id="IPR006671">
    <property type="entry name" value="Cyclin_N"/>
</dbReference>
<feature type="compositionally biased region" description="Basic and acidic residues" evidence="2">
    <location>
        <begin position="1"/>
        <end position="16"/>
    </location>
</feature>
<keyword evidence="1" id="KW-0195">Cyclin</keyword>
<evidence type="ECO:0000256" key="2">
    <source>
        <dbReference type="SAM" id="MobiDB-lite"/>
    </source>
</evidence>
<name>A0A9P7V7B3_9ASCO</name>
<feature type="domain" description="Cyclin-like" evidence="3">
    <location>
        <begin position="61"/>
        <end position="158"/>
    </location>
</feature>
<dbReference type="Proteomes" id="UP000790833">
    <property type="component" value="Unassembled WGS sequence"/>
</dbReference>
<dbReference type="GO" id="GO:0006357">
    <property type="term" value="P:regulation of transcription by RNA polymerase II"/>
    <property type="evidence" value="ECO:0007669"/>
    <property type="project" value="InterPro"/>
</dbReference>
<organism evidence="4 5">
    <name type="scientific">Scheffersomyces spartinae</name>
    <dbReference type="NCBI Taxonomy" id="45513"/>
    <lineage>
        <taxon>Eukaryota</taxon>
        <taxon>Fungi</taxon>
        <taxon>Dikarya</taxon>
        <taxon>Ascomycota</taxon>
        <taxon>Saccharomycotina</taxon>
        <taxon>Pichiomycetes</taxon>
        <taxon>Debaryomycetaceae</taxon>
        <taxon>Scheffersomyces</taxon>
    </lineage>
</organism>
<dbReference type="AlphaFoldDB" id="A0A9P7V7B3"/>
<dbReference type="GeneID" id="66114853"/>
<dbReference type="PANTHER" id="PTHR10026">
    <property type="entry name" value="CYCLIN"/>
    <property type="match status" value="1"/>
</dbReference>
<dbReference type="SUPFAM" id="SSF47954">
    <property type="entry name" value="Cyclin-like"/>
    <property type="match status" value="1"/>
</dbReference>